<dbReference type="EMBL" id="DVON01000128">
    <property type="protein sequence ID" value="HIV12652.1"/>
    <property type="molecule type" value="Genomic_DNA"/>
</dbReference>
<dbReference type="Pfam" id="PF13189">
    <property type="entry name" value="Cytidylate_kin2"/>
    <property type="match status" value="1"/>
</dbReference>
<comment type="caution">
    <text evidence="1">The sequence shown here is derived from an EMBL/GenBank/DDBJ whole genome shotgun (WGS) entry which is preliminary data.</text>
</comment>
<protein>
    <submittedName>
        <fullName evidence="1">Cytidylate kinase-like family protein</fullName>
    </submittedName>
</protein>
<dbReference type="AlphaFoldDB" id="A0A9D1NUC5"/>
<keyword evidence="1" id="KW-0808">Transferase</keyword>
<sequence length="201" mass="22932">MKKKIIAISREFGSGGRSIGKMVAQRLGFRFFDKELVKEVAARTGISEAVVEEQGEYTGTRNWLSYLMSFSGGPKVRNGMRLNDFVWVMQSKIIRDLAEQEPCVIVGRGADFILRDRKDCLRVLIHASLEFREERVVRQYGEREVSAEERILDKDRRRRLFYKKYTGRDWGMAENYHITLDSGELGLETCAGIIAGLAGEG</sequence>
<dbReference type="GO" id="GO:0016301">
    <property type="term" value="F:kinase activity"/>
    <property type="evidence" value="ECO:0007669"/>
    <property type="project" value="UniProtKB-KW"/>
</dbReference>
<proteinExistence type="predicted"/>
<reference evidence="1" key="1">
    <citation type="submission" date="2020-10" db="EMBL/GenBank/DDBJ databases">
        <authorList>
            <person name="Gilroy R."/>
        </authorList>
    </citation>
    <scope>NUCLEOTIDE SEQUENCE</scope>
    <source>
        <strain evidence="1">ChiBcec2-4451</strain>
    </source>
</reference>
<evidence type="ECO:0000313" key="2">
    <source>
        <dbReference type="Proteomes" id="UP000886723"/>
    </source>
</evidence>
<dbReference type="Proteomes" id="UP000886723">
    <property type="component" value="Unassembled WGS sequence"/>
</dbReference>
<dbReference type="Gene3D" id="3.40.50.300">
    <property type="entry name" value="P-loop containing nucleotide triphosphate hydrolases"/>
    <property type="match status" value="1"/>
</dbReference>
<dbReference type="InterPro" id="IPR027417">
    <property type="entry name" value="P-loop_NTPase"/>
</dbReference>
<gene>
    <name evidence="1" type="ORF">IAA63_05860</name>
</gene>
<organism evidence="1 2">
    <name type="scientific">Candidatus Pullilachnospira stercoravium</name>
    <dbReference type="NCBI Taxonomy" id="2840913"/>
    <lineage>
        <taxon>Bacteria</taxon>
        <taxon>Bacillati</taxon>
        <taxon>Bacillota</taxon>
        <taxon>Clostridia</taxon>
        <taxon>Lachnospirales</taxon>
        <taxon>Lachnospiraceae</taxon>
        <taxon>Lachnospiraceae incertae sedis</taxon>
        <taxon>Candidatus Pullilachnospira</taxon>
    </lineage>
</organism>
<reference evidence="1" key="2">
    <citation type="journal article" date="2021" name="PeerJ">
        <title>Extensive microbial diversity within the chicken gut microbiome revealed by metagenomics and culture.</title>
        <authorList>
            <person name="Gilroy R."/>
            <person name="Ravi A."/>
            <person name="Getino M."/>
            <person name="Pursley I."/>
            <person name="Horton D.L."/>
            <person name="Alikhan N.F."/>
            <person name="Baker D."/>
            <person name="Gharbi K."/>
            <person name="Hall N."/>
            <person name="Watson M."/>
            <person name="Adriaenssens E.M."/>
            <person name="Foster-Nyarko E."/>
            <person name="Jarju S."/>
            <person name="Secka A."/>
            <person name="Antonio M."/>
            <person name="Oren A."/>
            <person name="Chaudhuri R.R."/>
            <person name="La Ragione R."/>
            <person name="Hildebrand F."/>
            <person name="Pallen M.J."/>
        </authorList>
    </citation>
    <scope>NUCLEOTIDE SEQUENCE</scope>
    <source>
        <strain evidence="1">ChiBcec2-4451</strain>
    </source>
</reference>
<accession>A0A9D1NUC5</accession>
<keyword evidence="1" id="KW-0418">Kinase</keyword>
<dbReference type="SUPFAM" id="SSF52540">
    <property type="entry name" value="P-loop containing nucleoside triphosphate hydrolases"/>
    <property type="match status" value="1"/>
</dbReference>
<name>A0A9D1NUC5_9FIRM</name>
<evidence type="ECO:0000313" key="1">
    <source>
        <dbReference type="EMBL" id="HIV12652.1"/>
    </source>
</evidence>